<evidence type="ECO:0000256" key="3">
    <source>
        <dbReference type="ARBA" id="ARBA00022679"/>
    </source>
</evidence>
<keyword evidence="3 4" id="KW-0808">Transferase</keyword>
<dbReference type="GO" id="GO:0008194">
    <property type="term" value="F:UDP-glycosyltransferase activity"/>
    <property type="evidence" value="ECO:0007669"/>
    <property type="project" value="InterPro"/>
</dbReference>
<accession>A0A2G5DZZ4</accession>
<evidence type="ECO:0000313" key="7">
    <source>
        <dbReference type="Proteomes" id="UP000230069"/>
    </source>
</evidence>
<dbReference type="PANTHER" id="PTHR48046:SF6">
    <property type="entry name" value="GLYCOSYLTRANSFERASE"/>
    <property type="match status" value="1"/>
</dbReference>
<evidence type="ECO:0000256" key="4">
    <source>
        <dbReference type="RuleBase" id="RU003718"/>
    </source>
</evidence>
<dbReference type="SUPFAM" id="SSF53756">
    <property type="entry name" value="UDP-Glycosyltransferase/glycogen phosphorylase"/>
    <property type="match status" value="1"/>
</dbReference>
<protein>
    <recommendedName>
        <fullName evidence="5">Glycosyltransferase</fullName>
        <ecNumber evidence="5">2.4.1.-</ecNumber>
    </recommendedName>
</protein>
<gene>
    <name evidence="6" type="ORF">AQUCO_01300138v1</name>
</gene>
<evidence type="ECO:0000256" key="5">
    <source>
        <dbReference type="RuleBase" id="RU362057"/>
    </source>
</evidence>
<dbReference type="EC" id="2.4.1.-" evidence="5"/>
<reference evidence="6 7" key="1">
    <citation type="submission" date="2017-09" db="EMBL/GenBank/DDBJ databases">
        <title>WGS assembly of Aquilegia coerulea Goldsmith.</title>
        <authorList>
            <person name="Hodges S."/>
            <person name="Kramer E."/>
            <person name="Nordborg M."/>
            <person name="Tomkins J."/>
            <person name="Borevitz J."/>
            <person name="Derieg N."/>
            <person name="Yan J."/>
            <person name="Mihaltcheva S."/>
            <person name="Hayes R.D."/>
            <person name="Rokhsar D."/>
        </authorList>
    </citation>
    <scope>NUCLEOTIDE SEQUENCE [LARGE SCALE GENOMIC DNA]</scope>
    <source>
        <strain evidence="7">cv. Goldsmith</strain>
    </source>
</reference>
<dbReference type="CDD" id="cd03784">
    <property type="entry name" value="GT1_Gtf-like"/>
    <property type="match status" value="1"/>
</dbReference>
<evidence type="ECO:0000256" key="2">
    <source>
        <dbReference type="ARBA" id="ARBA00022676"/>
    </source>
</evidence>
<dbReference type="Proteomes" id="UP000230069">
    <property type="component" value="Unassembled WGS sequence"/>
</dbReference>
<dbReference type="FunFam" id="3.40.50.2000:FF:000054">
    <property type="entry name" value="Glycosyltransferase"/>
    <property type="match status" value="1"/>
</dbReference>
<name>A0A2G5DZZ4_AQUCA</name>
<evidence type="ECO:0000313" key="6">
    <source>
        <dbReference type="EMBL" id="PIA49079.1"/>
    </source>
</evidence>
<keyword evidence="7" id="KW-1185">Reference proteome</keyword>
<sequence length="470" mass="52232">MEEIKQTPHLVLLPSPGMGHLIPMIEFAKRLVIYHHDFLVTFLIPTDGSSTKAQETVLNSLPKSINYIYLPPVNFDDLPEDVKIETRICLTITRSLSSLKDALKDLMDNSYVVALVVDSFGMDAYDVAKDLNLPYYIFFTSAAMGLLFTFELPNLDATYSGEYKDMPEPLKLPGCVPLHGIDFVDPCQDRKNEAYTWMLEQSKRYNLAHGILVNSFLDVEQGALMALQEENPNRPPVYPVGPLIRSSETHGDVVESECLKWLDDQPRGSVLFISFGSGGTLSTEQFTELALGLEMSGHKFLWVVKTPSDTAGNASYFSAHSANPLDFLPNGFLERTKGIGLVVSSWAPQIQVLSHGSTGGFLSHCGWNSTLESIVHGVPLIAWPLYAEQKMNAVMLHDMQIALRPRYDENGLIRRDEIAQVVKVLMKGEEGKKVQNKMEDLKHAAVTVLSENGSSTKSLAEVALKWKSKP</sequence>
<dbReference type="InParanoid" id="A0A2G5DZZ4"/>
<dbReference type="EMBL" id="KZ305030">
    <property type="protein sequence ID" value="PIA49079.1"/>
    <property type="molecule type" value="Genomic_DNA"/>
</dbReference>
<proteinExistence type="inferred from homology"/>
<dbReference type="Pfam" id="PF00201">
    <property type="entry name" value="UDPGT"/>
    <property type="match status" value="1"/>
</dbReference>
<dbReference type="FunFam" id="3.40.50.2000:FF:000051">
    <property type="entry name" value="Glycosyltransferase"/>
    <property type="match status" value="1"/>
</dbReference>
<dbReference type="InterPro" id="IPR002213">
    <property type="entry name" value="UDP_glucos_trans"/>
</dbReference>
<dbReference type="Gene3D" id="3.40.50.2000">
    <property type="entry name" value="Glycogen Phosphorylase B"/>
    <property type="match status" value="2"/>
</dbReference>
<dbReference type="AlphaFoldDB" id="A0A2G5DZZ4"/>
<dbReference type="PANTHER" id="PTHR48046">
    <property type="entry name" value="UDP-GLYCOSYLTRANSFERASE 72E1"/>
    <property type="match status" value="1"/>
</dbReference>
<keyword evidence="2 4" id="KW-0328">Glycosyltransferase</keyword>
<dbReference type="PROSITE" id="PS00375">
    <property type="entry name" value="UDPGT"/>
    <property type="match status" value="1"/>
</dbReference>
<dbReference type="OrthoDB" id="5835829at2759"/>
<dbReference type="FunCoup" id="A0A2G5DZZ4">
    <property type="interactions" value="264"/>
</dbReference>
<comment type="similarity">
    <text evidence="1 4">Belongs to the UDP-glycosyltransferase family.</text>
</comment>
<organism evidence="6 7">
    <name type="scientific">Aquilegia coerulea</name>
    <name type="common">Rocky mountain columbine</name>
    <dbReference type="NCBI Taxonomy" id="218851"/>
    <lineage>
        <taxon>Eukaryota</taxon>
        <taxon>Viridiplantae</taxon>
        <taxon>Streptophyta</taxon>
        <taxon>Embryophyta</taxon>
        <taxon>Tracheophyta</taxon>
        <taxon>Spermatophyta</taxon>
        <taxon>Magnoliopsida</taxon>
        <taxon>Ranunculales</taxon>
        <taxon>Ranunculaceae</taxon>
        <taxon>Thalictroideae</taxon>
        <taxon>Aquilegia</taxon>
    </lineage>
</organism>
<evidence type="ECO:0000256" key="1">
    <source>
        <dbReference type="ARBA" id="ARBA00009995"/>
    </source>
</evidence>
<dbReference type="InterPro" id="IPR035595">
    <property type="entry name" value="UDP_glycos_trans_CS"/>
</dbReference>